<keyword evidence="3" id="KW-1185">Reference proteome</keyword>
<keyword evidence="1" id="KW-1133">Transmembrane helix</keyword>
<evidence type="ECO:0000313" key="2">
    <source>
        <dbReference type="EMBL" id="SHN50068.1"/>
    </source>
</evidence>
<sequence length="166" mass="17529">MNAFPAAPRELDFGALLSLTFANLRLVCWQVLSYLAVVAVLAFAVPLAGDGPTGLLGLGLYLGGQYWLYHSLLKARGMLETSRIHALGFVGLAAVLFFPIMFGLALFVLPGLFLVARWIAAPAFIVARGEGVFPAARLSWQAVRGNTGKLAGAVALLFVLVSLIGG</sequence>
<proteinExistence type="predicted"/>
<dbReference type="EMBL" id="FRDF01000002">
    <property type="protein sequence ID" value="SHN50068.1"/>
    <property type="molecule type" value="Genomic_DNA"/>
</dbReference>
<protein>
    <submittedName>
        <fullName evidence="2">Uncharacterized protein</fullName>
    </submittedName>
</protein>
<dbReference type="OrthoDB" id="10016823at2"/>
<feature type="transmembrane region" description="Helical" evidence="1">
    <location>
        <begin position="54"/>
        <end position="72"/>
    </location>
</feature>
<evidence type="ECO:0000256" key="1">
    <source>
        <dbReference type="SAM" id="Phobius"/>
    </source>
</evidence>
<accession>A0A1M7RVF2</accession>
<organism evidence="2 3">
    <name type="scientific">Erythrobacter sanguineus</name>
    <dbReference type="NCBI Taxonomy" id="198312"/>
    <lineage>
        <taxon>Bacteria</taxon>
        <taxon>Pseudomonadati</taxon>
        <taxon>Pseudomonadota</taxon>
        <taxon>Alphaproteobacteria</taxon>
        <taxon>Sphingomonadales</taxon>
        <taxon>Erythrobacteraceae</taxon>
        <taxon>Erythrobacter/Porphyrobacter group</taxon>
        <taxon>Erythrobacter</taxon>
    </lineage>
</organism>
<dbReference type="AlphaFoldDB" id="A0A1M7RVF2"/>
<feature type="transmembrane region" description="Helical" evidence="1">
    <location>
        <begin position="115"/>
        <end position="136"/>
    </location>
</feature>
<dbReference type="Proteomes" id="UP000184391">
    <property type="component" value="Unassembled WGS sequence"/>
</dbReference>
<feature type="transmembrane region" description="Helical" evidence="1">
    <location>
        <begin position="26"/>
        <end position="48"/>
    </location>
</feature>
<reference evidence="3" key="1">
    <citation type="submission" date="2016-12" db="EMBL/GenBank/DDBJ databases">
        <authorList>
            <person name="Varghese N."/>
            <person name="Submissions S."/>
        </authorList>
    </citation>
    <scope>NUCLEOTIDE SEQUENCE [LARGE SCALE GENOMIC DNA]</scope>
    <source>
        <strain evidence="3">DSM 11032</strain>
    </source>
</reference>
<keyword evidence="1" id="KW-0472">Membrane</keyword>
<dbReference type="STRING" id="198312.SAMN02745193_00464"/>
<gene>
    <name evidence="2" type="ORF">SAMN02745193_00464</name>
</gene>
<dbReference type="RefSeq" id="WP_143150236.1">
    <property type="nucleotide sequence ID" value="NZ_FRDF01000002.1"/>
</dbReference>
<name>A0A1M7RVF2_9SPHN</name>
<feature type="transmembrane region" description="Helical" evidence="1">
    <location>
        <begin position="84"/>
        <end position="109"/>
    </location>
</feature>
<feature type="transmembrane region" description="Helical" evidence="1">
    <location>
        <begin position="148"/>
        <end position="165"/>
    </location>
</feature>
<keyword evidence="1" id="KW-0812">Transmembrane</keyword>
<evidence type="ECO:0000313" key="3">
    <source>
        <dbReference type="Proteomes" id="UP000184391"/>
    </source>
</evidence>